<reference evidence="6 7" key="1">
    <citation type="submission" date="2019-10" db="EMBL/GenBank/DDBJ databases">
        <title>The Genome Sequence of Clostridium tarantellae Isolated from Fish Brain.</title>
        <authorList>
            <person name="Bano L."/>
            <person name="Kiel M."/>
            <person name="Sales G."/>
            <person name="Doxey A.C."/>
            <person name="Mansfield M.J."/>
            <person name="Schiavone M."/>
            <person name="Rossetto O."/>
            <person name="Pirazzini M."/>
            <person name="Dobrindt U."/>
            <person name="Montecucco C."/>
        </authorList>
    </citation>
    <scope>NUCLEOTIDE SEQUENCE [LARGE SCALE GENOMIC DNA]</scope>
    <source>
        <strain evidence="6 7">DSM 3997</strain>
    </source>
</reference>
<dbReference type="GO" id="GO:0046872">
    <property type="term" value="F:metal ion binding"/>
    <property type="evidence" value="ECO:0007669"/>
    <property type="project" value="UniProtKB-KW"/>
</dbReference>
<evidence type="ECO:0000313" key="6">
    <source>
        <dbReference type="EMBL" id="MPQ45099.1"/>
    </source>
</evidence>
<keyword evidence="3 5" id="KW-0408">Iron</keyword>
<dbReference type="SUPFAM" id="SSF48613">
    <property type="entry name" value="Heme oxygenase-like"/>
    <property type="match status" value="1"/>
</dbReference>
<gene>
    <name evidence="6" type="ORF">GBZ86_15350</name>
</gene>
<dbReference type="RefSeq" id="WP_152892107.1">
    <property type="nucleotide sequence ID" value="NZ_WHJC01000438.1"/>
</dbReference>
<dbReference type="GO" id="GO:0006979">
    <property type="term" value="P:response to oxidative stress"/>
    <property type="evidence" value="ECO:0007669"/>
    <property type="project" value="TreeGrafter"/>
</dbReference>
<evidence type="ECO:0000256" key="3">
    <source>
        <dbReference type="ARBA" id="ARBA00023004"/>
    </source>
</evidence>
<dbReference type="InterPro" id="IPR016053">
    <property type="entry name" value="Haem_Oase-like"/>
</dbReference>
<sequence length="200" mass="23379">MEKNFLTDIRTSTNKLHDMAENTGFIKRLVTGNATVESYGEYIYNLYHVYKAIEDALEKCKDNNIVKLFAIKEVYRSEALLKDARFILGDMINNIELLCSTKSFVNRLNEISKYHPEAIIAHAYTRYLADLFGGRTIFKILEAKYNLPESALNYYIFDDIKDLKSFVMEYHNKLNMMDLNDDLKEVFLNETVLSYIYNIS</sequence>
<feature type="binding site" description="axial binding residue" evidence="5">
    <location>
        <position position="17"/>
    </location>
    <ligand>
        <name>heme b</name>
        <dbReference type="ChEBI" id="CHEBI:60344"/>
    </ligand>
    <ligandPart>
        <name>Fe</name>
        <dbReference type="ChEBI" id="CHEBI:18248"/>
    </ligandPart>
</feature>
<feature type="non-terminal residue" evidence="6">
    <location>
        <position position="200"/>
    </location>
</feature>
<evidence type="ECO:0000256" key="2">
    <source>
        <dbReference type="ARBA" id="ARBA00022723"/>
    </source>
</evidence>
<dbReference type="Proteomes" id="UP000430345">
    <property type="component" value="Unassembled WGS sequence"/>
</dbReference>
<dbReference type="EMBL" id="WHJC01000438">
    <property type="protein sequence ID" value="MPQ45099.1"/>
    <property type="molecule type" value="Genomic_DNA"/>
</dbReference>
<dbReference type="GO" id="GO:0006788">
    <property type="term" value="P:heme oxidation"/>
    <property type="evidence" value="ECO:0007669"/>
    <property type="project" value="InterPro"/>
</dbReference>
<dbReference type="PANTHER" id="PTHR10720">
    <property type="entry name" value="HEME OXYGENASE"/>
    <property type="match status" value="1"/>
</dbReference>
<name>A0A6I1MY91_9CLOT</name>
<dbReference type="PRINTS" id="PR00088">
    <property type="entry name" value="HAEMOXYGNASE"/>
</dbReference>
<dbReference type="PIRSF" id="PIRSF000343">
    <property type="entry name" value="Haem_Oase"/>
    <property type="match status" value="1"/>
</dbReference>
<comment type="caution">
    <text evidence="6">The sequence shown here is derived from an EMBL/GenBank/DDBJ whole genome shotgun (WGS) entry which is preliminary data.</text>
</comment>
<dbReference type="GO" id="GO:0042167">
    <property type="term" value="P:heme catabolic process"/>
    <property type="evidence" value="ECO:0007669"/>
    <property type="project" value="TreeGrafter"/>
</dbReference>
<dbReference type="GO" id="GO:0004392">
    <property type="term" value="F:heme oxygenase (decyclizing) activity"/>
    <property type="evidence" value="ECO:0007669"/>
    <property type="project" value="InterPro"/>
</dbReference>
<evidence type="ECO:0000256" key="4">
    <source>
        <dbReference type="PIRSR" id="PIRSR000343-1"/>
    </source>
</evidence>
<keyword evidence="2 5" id="KW-0479">Metal-binding</keyword>
<dbReference type="InterPro" id="IPR002051">
    <property type="entry name" value="Haem_Oase"/>
</dbReference>
<organism evidence="6 7">
    <name type="scientific">Clostridium tarantellae</name>
    <dbReference type="NCBI Taxonomy" id="39493"/>
    <lineage>
        <taxon>Bacteria</taxon>
        <taxon>Bacillati</taxon>
        <taxon>Bacillota</taxon>
        <taxon>Clostridia</taxon>
        <taxon>Eubacteriales</taxon>
        <taxon>Clostridiaceae</taxon>
        <taxon>Clostridium</taxon>
    </lineage>
</organism>
<dbReference type="GO" id="GO:0020037">
    <property type="term" value="F:heme binding"/>
    <property type="evidence" value="ECO:0007669"/>
    <property type="project" value="TreeGrafter"/>
</dbReference>
<dbReference type="AlphaFoldDB" id="A0A6I1MY91"/>
<dbReference type="InterPro" id="IPR016084">
    <property type="entry name" value="Haem_Oase-like_multi-hlx"/>
</dbReference>
<accession>A0A6I1MY91</accession>
<dbReference type="PANTHER" id="PTHR10720:SF0">
    <property type="entry name" value="HEME OXYGENASE"/>
    <property type="match status" value="1"/>
</dbReference>
<dbReference type="Pfam" id="PF01126">
    <property type="entry name" value="Heme_oxygenase"/>
    <property type="match status" value="1"/>
</dbReference>
<dbReference type="CDD" id="cd19165">
    <property type="entry name" value="HemeO"/>
    <property type="match status" value="1"/>
</dbReference>
<feature type="binding site" evidence="4">
    <location>
        <position position="124"/>
    </location>
    <ligand>
        <name>heme b</name>
        <dbReference type="ChEBI" id="CHEBI:60344"/>
    </ligand>
</feature>
<dbReference type="Gene3D" id="1.20.910.10">
    <property type="entry name" value="Heme oxygenase-like"/>
    <property type="match status" value="1"/>
</dbReference>
<dbReference type="OrthoDB" id="5493802at2"/>
<protein>
    <submittedName>
        <fullName evidence="6">Biliverdin-producing heme oxygenase</fullName>
    </submittedName>
</protein>
<keyword evidence="7" id="KW-1185">Reference proteome</keyword>
<proteinExistence type="predicted"/>
<keyword evidence="1 4" id="KW-0349">Heme</keyword>
<evidence type="ECO:0000313" key="7">
    <source>
        <dbReference type="Proteomes" id="UP000430345"/>
    </source>
</evidence>
<evidence type="ECO:0000256" key="1">
    <source>
        <dbReference type="ARBA" id="ARBA00022617"/>
    </source>
</evidence>
<evidence type="ECO:0000256" key="5">
    <source>
        <dbReference type="PIRSR" id="PIRSR000343-2"/>
    </source>
</evidence>
<feature type="binding site" evidence="4">
    <location>
        <position position="10"/>
    </location>
    <ligand>
        <name>heme b</name>
        <dbReference type="ChEBI" id="CHEBI:60344"/>
    </ligand>
</feature>